<keyword evidence="2" id="KW-1185">Reference proteome</keyword>
<dbReference type="EMBL" id="KN395256">
    <property type="protein sequence ID" value="KHG11112.1"/>
    <property type="molecule type" value="Genomic_DNA"/>
</dbReference>
<dbReference type="AlphaFoldDB" id="A0A0B0NEK2"/>
<organism evidence="1 2">
    <name type="scientific">Gossypium arboreum</name>
    <name type="common">Tree cotton</name>
    <name type="synonym">Gossypium nanking</name>
    <dbReference type="NCBI Taxonomy" id="29729"/>
    <lineage>
        <taxon>Eukaryota</taxon>
        <taxon>Viridiplantae</taxon>
        <taxon>Streptophyta</taxon>
        <taxon>Embryophyta</taxon>
        <taxon>Tracheophyta</taxon>
        <taxon>Spermatophyta</taxon>
        <taxon>Magnoliopsida</taxon>
        <taxon>eudicotyledons</taxon>
        <taxon>Gunneridae</taxon>
        <taxon>Pentapetalae</taxon>
        <taxon>rosids</taxon>
        <taxon>malvids</taxon>
        <taxon>Malvales</taxon>
        <taxon>Malvaceae</taxon>
        <taxon>Malvoideae</taxon>
        <taxon>Gossypium</taxon>
    </lineage>
</organism>
<evidence type="ECO:0000313" key="2">
    <source>
        <dbReference type="Proteomes" id="UP000032142"/>
    </source>
</evidence>
<proteinExistence type="predicted"/>
<accession>A0A0B0NEK2</accession>
<reference evidence="2" key="1">
    <citation type="submission" date="2014-09" db="EMBL/GenBank/DDBJ databases">
        <authorList>
            <person name="Mudge J."/>
            <person name="Ramaraj T."/>
            <person name="Lindquist I.E."/>
            <person name="Bharti A.K."/>
            <person name="Sundararajan A."/>
            <person name="Cameron C.T."/>
            <person name="Woodward J.E."/>
            <person name="May G.D."/>
            <person name="Brubaker C."/>
            <person name="Broadhvest J."/>
            <person name="Wilkins T.A."/>
        </authorList>
    </citation>
    <scope>NUCLEOTIDE SEQUENCE</scope>
    <source>
        <strain evidence="2">cv. AKA8401</strain>
    </source>
</reference>
<evidence type="ECO:0000313" key="1">
    <source>
        <dbReference type="EMBL" id="KHG11112.1"/>
    </source>
</evidence>
<gene>
    <name evidence="1" type="ORF">F383_12163</name>
</gene>
<dbReference type="Proteomes" id="UP000032142">
    <property type="component" value="Unassembled WGS sequence"/>
</dbReference>
<name>A0A0B0NEK2_GOSAR</name>
<sequence>MYPCYDELTDKESRLNLKNS</sequence>
<protein>
    <submittedName>
        <fullName evidence="1">Uncharacterized protein</fullName>
    </submittedName>
</protein>